<reference evidence="2" key="2">
    <citation type="submission" date="2020-11" db="EMBL/GenBank/DDBJ databases">
        <title>Whole genome sequencing of Colletotrichum sp.</title>
        <authorList>
            <person name="Li H."/>
        </authorList>
    </citation>
    <scope>NUCLEOTIDE SEQUENCE</scope>
    <source>
        <strain evidence="2">CkLH20</strain>
    </source>
</reference>
<evidence type="ECO:0000256" key="1">
    <source>
        <dbReference type="SAM" id="MobiDB-lite"/>
    </source>
</evidence>
<name>A0A9P6ICF9_9PEZI</name>
<dbReference type="AlphaFoldDB" id="A0A9P6ICF9"/>
<sequence length="97" mass="11056">MSSQLSRKTPSTRSSSGAGKAPVKKNLTQELRDQRMKDDSDSDDDNTLKEQLERANHDIQQMQEMFNANARATEELQAAMRLSNQRTQELEQQNCTL</sequence>
<gene>
    <name evidence="2" type="ORF">CkaCkLH20_04562</name>
</gene>
<reference evidence="2" key="1">
    <citation type="submission" date="2020-03" db="EMBL/GenBank/DDBJ databases">
        <authorList>
            <person name="He L."/>
        </authorList>
    </citation>
    <scope>NUCLEOTIDE SEQUENCE</scope>
    <source>
        <strain evidence="2">CkLH20</strain>
    </source>
</reference>
<accession>A0A9P6ICF9</accession>
<dbReference type="GeneID" id="62160355"/>
<proteinExistence type="predicted"/>
<feature type="region of interest" description="Disordered" evidence="1">
    <location>
        <begin position="1"/>
        <end position="56"/>
    </location>
</feature>
<feature type="compositionally biased region" description="Basic and acidic residues" evidence="1">
    <location>
        <begin position="30"/>
        <end position="39"/>
    </location>
</feature>
<feature type="compositionally biased region" description="Basic and acidic residues" evidence="1">
    <location>
        <begin position="46"/>
        <end position="56"/>
    </location>
</feature>
<keyword evidence="3" id="KW-1185">Reference proteome</keyword>
<dbReference type="RefSeq" id="XP_038747447.1">
    <property type="nucleotide sequence ID" value="XM_038887281.1"/>
</dbReference>
<dbReference type="EMBL" id="JAATWM020000012">
    <property type="protein sequence ID" value="KAF9877986.1"/>
    <property type="molecule type" value="Genomic_DNA"/>
</dbReference>
<protein>
    <submittedName>
        <fullName evidence="2">Uncharacterized protein</fullName>
    </submittedName>
</protein>
<organism evidence="2 3">
    <name type="scientific">Colletotrichum karsti</name>
    <dbReference type="NCBI Taxonomy" id="1095194"/>
    <lineage>
        <taxon>Eukaryota</taxon>
        <taxon>Fungi</taxon>
        <taxon>Dikarya</taxon>
        <taxon>Ascomycota</taxon>
        <taxon>Pezizomycotina</taxon>
        <taxon>Sordariomycetes</taxon>
        <taxon>Hypocreomycetidae</taxon>
        <taxon>Glomerellales</taxon>
        <taxon>Glomerellaceae</taxon>
        <taxon>Colletotrichum</taxon>
        <taxon>Colletotrichum boninense species complex</taxon>
    </lineage>
</organism>
<comment type="caution">
    <text evidence="2">The sequence shown here is derived from an EMBL/GenBank/DDBJ whole genome shotgun (WGS) entry which is preliminary data.</text>
</comment>
<evidence type="ECO:0000313" key="3">
    <source>
        <dbReference type="Proteomes" id="UP000781932"/>
    </source>
</evidence>
<dbReference type="Proteomes" id="UP000781932">
    <property type="component" value="Unassembled WGS sequence"/>
</dbReference>
<evidence type="ECO:0000313" key="2">
    <source>
        <dbReference type="EMBL" id="KAF9877986.1"/>
    </source>
</evidence>
<feature type="compositionally biased region" description="Polar residues" evidence="1">
    <location>
        <begin position="1"/>
        <end position="17"/>
    </location>
</feature>